<keyword evidence="21" id="KW-1185">Reference proteome</keyword>
<evidence type="ECO:0000256" key="3">
    <source>
        <dbReference type="ARBA" id="ARBA00011941"/>
    </source>
</evidence>
<dbReference type="Pfam" id="PF00156">
    <property type="entry name" value="Pribosyltran"/>
    <property type="match status" value="1"/>
</dbReference>
<evidence type="ECO:0000256" key="14">
    <source>
        <dbReference type="ARBA" id="ARBA00033776"/>
    </source>
</evidence>
<dbReference type="CDD" id="cd06223">
    <property type="entry name" value="PRTases_typeI"/>
    <property type="match status" value="1"/>
</dbReference>
<dbReference type="PIRSF" id="PIRSF000485">
    <property type="entry name" value="Amd_phspho_trans"/>
    <property type="match status" value="1"/>
</dbReference>
<dbReference type="CDD" id="cd00715">
    <property type="entry name" value="GPATase_N"/>
    <property type="match status" value="1"/>
</dbReference>
<evidence type="ECO:0000256" key="7">
    <source>
        <dbReference type="ARBA" id="ARBA00022723"/>
    </source>
</evidence>
<dbReference type="InterPro" id="IPR000836">
    <property type="entry name" value="PRTase_dom"/>
</dbReference>
<dbReference type="InterPro" id="IPR017932">
    <property type="entry name" value="GATase_2_dom"/>
</dbReference>
<sequence length="522" mass="56992">MDRLDQVSFKMADSGICGYAGDTQLQTWEDVGLREACGVFGCVATGTWPTQLDVPHIISLGLVGLQHRGQESAGIVTSHGSSATFRKHRGMGLVGQIFSEEILGKLHGNLGIGHTRYSTAGTSDLTNCQPFNVETLHGWIAVAHNGELVNALRLRESILRHGVGLSTTSDSEVITQLLARPPPGSESDGPDWLGRIKQLMNETLLSYSLLIMHGESVYAVRDPYGNRPLCIGKLMGVGYLDPKDEESSIEGWVVSSESCSFQAIGARYYREVQPGEIVQITKQGIKTLATVPRPDQQPPAFCIFEYVYFARPDSILEGQMVHSVRRRCGERLALEAPVEADLVSTVPESATPAALGYSQMSGVPYTDVLTKNRYIGRTFIQPSTRLRQLGVAKKFGALTENFKGKRIILIDDSIVRGNTIAPIVKLLKQAGAKEVHIRVASPPVKHPCYMGINIPTKEELIANRVETQHLASHFGADSVVYLSVDGLRTAVMEGIQNKDASSHKSRHCTACLTGEYPVELSW</sequence>
<evidence type="ECO:0000313" key="22">
    <source>
        <dbReference type="RefSeq" id="XP_022108031.1"/>
    </source>
</evidence>
<evidence type="ECO:0000256" key="8">
    <source>
        <dbReference type="ARBA" id="ARBA00022755"/>
    </source>
</evidence>
<evidence type="ECO:0000259" key="20">
    <source>
        <dbReference type="PROSITE" id="PS51278"/>
    </source>
</evidence>
<gene>
    <name evidence="22" type="primary">LOC110988625</name>
</gene>
<dbReference type="AlphaFoldDB" id="A0A8B7ZWW8"/>
<dbReference type="InterPro" id="IPR035584">
    <property type="entry name" value="PurF_N"/>
</dbReference>
<keyword evidence="9 18" id="KW-0460">Magnesium</keyword>
<dbReference type="Proteomes" id="UP000694845">
    <property type="component" value="Unplaced"/>
</dbReference>
<dbReference type="SUPFAM" id="SSF56235">
    <property type="entry name" value="N-terminal nucleophile aminohydrolases (Ntn hydrolases)"/>
    <property type="match status" value="1"/>
</dbReference>
<protein>
    <recommendedName>
        <fullName evidence="13 16">Amidophosphoribosyltransferase</fullName>
        <shortName evidence="16">ATase</shortName>
        <ecNumber evidence="3 16">2.4.2.14</ecNumber>
    </recommendedName>
    <alternativeName>
        <fullName evidence="14 16">Glutamine phosphoribosylpyrophosphate amidotransferase</fullName>
    </alternativeName>
</protein>
<evidence type="ECO:0000313" key="21">
    <source>
        <dbReference type="Proteomes" id="UP000694845"/>
    </source>
</evidence>
<feature type="binding site" evidence="19">
    <location>
        <position position="508"/>
    </location>
    <ligand>
        <name>[4Fe-4S] cluster</name>
        <dbReference type="ChEBI" id="CHEBI:49883"/>
    </ligand>
</feature>
<dbReference type="InterPro" id="IPR005854">
    <property type="entry name" value="PurF"/>
</dbReference>
<evidence type="ECO:0000256" key="19">
    <source>
        <dbReference type="PIRSR" id="PIRSR000485-3"/>
    </source>
</evidence>
<feature type="binding site" evidence="18">
    <location>
        <position position="412"/>
    </location>
    <ligand>
        <name>Mg(2+)</name>
        <dbReference type="ChEBI" id="CHEBI:18420"/>
    </ligand>
</feature>
<evidence type="ECO:0000256" key="5">
    <source>
        <dbReference type="ARBA" id="ARBA00022676"/>
    </source>
</evidence>
<dbReference type="KEGG" id="aplc:110988625"/>
<dbReference type="Pfam" id="PF13522">
    <property type="entry name" value="GATase_6"/>
    <property type="match status" value="1"/>
</dbReference>
<evidence type="ECO:0000256" key="1">
    <source>
        <dbReference type="ARBA" id="ARBA00005209"/>
    </source>
</evidence>
<feature type="binding site" evidence="19">
    <location>
        <position position="302"/>
    </location>
    <ligand>
        <name>[4Fe-4S] cluster</name>
        <dbReference type="ChEBI" id="CHEBI:49883"/>
    </ligand>
</feature>
<proteinExistence type="inferred from homology"/>
<comment type="similarity">
    <text evidence="2 16">In the C-terminal section; belongs to the purine/pyrimidine phosphoribosyltransferase family.</text>
</comment>
<dbReference type="UniPathway" id="UPA00074">
    <property type="reaction ID" value="UER00124"/>
</dbReference>
<evidence type="ECO:0000256" key="11">
    <source>
        <dbReference type="ARBA" id="ARBA00023004"/>
    </source>
</evidence>
<comment type="catalytic activity">
    <reaction evidence="15">
        <text>5-phospho-beta-D-ribosylamine + L-glutamate + diphosphate = 5-phospho-alpha-D-ribose 1-diphosphate + L-glutamine + H2O</text>
        <dbReference type="Rhea" id="RHEA:14905"/>
        <dbReference type="ChEBI" id="CHEBI:15377"/>
        <dbReference type="ChEBI" id="CHEBI:29985"/>
        <dbReference type="ChEBI" id="CHEBI:33019"/>
        <dbReference type="ChEBI" id="CHEBI:58017"/>
        <dbReference type="ChEBI" id="CHEBI:58359"/>
        <dbReference type="ChEBI" id="CHEBI:58681"/>
        <dbReference type="EC" id="2.4.2.14"/>
    </reaction>
    <physiologicalReaction direction="right-to-left" evidence="15">
        <dbReference type="Rhea" id="RHEA:14907"/>
    </physiologicalReaction>
</comment>
<keyword evidence="5 16" id="KW-0328">Glycosyltransferase</keyword>
<comment type="cofactor">
    <cofactor evidence="18">
        <name>Mg(2+)</name>
        <dbReference type="ChEBI" id="CHEBI:18420"/>
    </cofactor>
    <text evidence="18">Binds 1 Mg(2+) ion per subunit.</text>
</comment>
<evidence type="ECO:0000256" key="17">
    <source>
        <dbReference type="PIRSR" id="PIRSR000485-1"/>
    </source>
</evidence>
<evidence type="ECO:0000256" key="10">
    <source>
        <dbReference type="ARBA" id="ARBA00022962"/>
    </source>
</evidence>
<dbReference type="InterPro" id="IPR029057">
    <property type="entry name" value="PRTase-like"/>
</dbReference>
<keyword evidence="11 19" id="KW-0408">Iron</keyword>
<dbReference type="EC" id="2.4.2.14" evidence="3 16"/>
<dbReference type="Gene3D" id="3.40.50.2020">
    <property type="match status" value="1"/>
</dbReference>
<evidence type="ECO:0000256" key="13">
    <source>
        <dbReference type="ARBA" id="ARBA00033770"/>
    </source>
</evidence>
<dbReference type="GO" id="GO:0009113">
    <property type="term" value="P:purine nucleobase biosynthetic process"/>
    <property type="evidence" value="ECO:0007669"/>
    <property type="project" value="InterPro"/>
</dbReference>
<feature type="binding site" evidence="18">
    <location>
        <position position="349"/>
    </location>
    <ligand>
        <name>Mg(2+)</name>
        <dbReference type="ChEBI" id="CHEBI:18420"/>
    </ligand>
</feature>
<dbReference type="HAMAP" id="MF_01931">
    <property type="entry name" value="PurF"/>
    <property type="match status" value="1"/>
</dbReference>
<dbReference type="GeneID" id="110988625"/>
<evidence type="ECO:0000256" key="16">
    <source>
        <dbReference type="PIRNR" id="PIRNR000485"/>
    </source>
</evidence>
<keyword evidence="6 16" id="KW-0808">Transferase</keyword>
<evidence type="ECO:0000256" key="4">
    <source>
        <dbReference type="ARBA" id="ARBA00022485"/>
    </source>
</evidence>
<dbReference type="OrthoDB" id="191723at2759"/>
<dbReference type="RefSeq" id="XP_022108031.1">
    <property type="nucleotide sequence ID" value="XM_022252339.1"/>
</dbReference>
<keyword evidence="8 16" id="KW-0658">Purine biosynthesis</keyword>
<feature type="binding site" evidence="19">
    <location>
        <position position="511"/>
    </location>
    <ligand>
        <name>[4Fe-4S] cluster</name>
        <dbReference type="ChEBI" id="CHEBI:49883"/>
    </ligand>
</feature>
<evidence type="ECO:0000256" key="2">
    <source>
        <dbReference type="ARBA" id="ARBA00010138"/>
    </source>
</evidence>
<evidence type="ECO:0000256" key="6">
    <source>
        <dbReference type="ARBA" id="ARBA00022679"/>
    </source>
</evidence>
<evidence type="ECO:0000256" key="12">
    <source>
        <dbReference type="ARBA" id="ARBA00023014"/>
    </source>
</evidence>
<dbReference type="PROSITE" id="PS51278">
    <property type="entry name" value="GATASE_TYPE_2"/>
    <property type="match status" value="1"/>
</dbReference>
<evidence type="ECO:0000256" key="9">
    <source>
        <dbReference type="ARBA" id="ARBA00022842"/>
    </source>
</evidence>
<keyword evidence="10" id="KW-0315">Glutamine amidotransferase</keyword>
<evidence type="ECO:0000256" key="15">
    <source>
        <dbReference type="ARBA" id="ARBA00048545"/>
    </source>
</evidence>
<feature type="binding site" evidence="19">
    <location>
        <position position="448"/>
    </location>
    <ligand>
        <name>[4Fe-4S] cluster</name>
        <dbReference type="ChEBI" id="CHEBI:49883"/>
    </ligand>
</feature>
<keyword evidence="4" id="KW-0004">4Fe-4S</keyword>
<reference evidence="22" key="1">
    <citation type="submission" date="2025-08" db="UniProtKB">
        <authorList>
            <consortium name="RefSeq"/>
        </authorList>
    </citation>
    <scope>IDENTIFICATION</scope>
</reference>
<dbReference type="InterPro" id="IPR029055">
    <property type="entry name" value="Ntn_hydrolases_N"/>
</dbReference>
<dbReference type="GO" id="GO:0046872">
    <property type="term" value="F:metal ion binding"/>
    <property type="evidence" value="ECO:0007669"/>
    <property type="project" value="UniProtKB-KW"/>
</dbReference>
<dbReference type="FunFam" id="3.60.20.10:FF:000047">
    <property type="entry name" value="Amidophosphoribosyltransferase"/>
    <property type="match status" value="1"/>
</dbReference>
<dbReference type="Gene3D" id="3.60.20.10">
    <property type="entry name" value="Glutamine Phosphoribosylpyrophosphate, subunit 1, domain 1"/>
    <property type="match status" value="1"/>
</dbReference>
<dbReference type="NCBIfam" id="TIGR01134">
    <property type="entry name" value="purF"/>
    <property type="match status" value="1"/>
</dbReference>
<dbReference type="GO" id="GO:0004044">
    <property type="term" value="F:amidophosphoribosyltransferase activity"/>
    <property type="evidence" value="ECO:0007669"/>
    <property type="project" value="UniProtKB-EC"/>
</dbReference>
<comment type="pathway">
    <text evidence="1 16">Purine metabolism; IMP biosynthesis via de novo pathway; N(1)-(5-phospho-D-ribosyl)glycinamide from 5-phospho-alpha-D-ribose 1-diphosphate: step 1/2.</text>
</comment>
<organism evidence="21 22">
    <name type="scientific">Acanthaster planci</name>
    <name type="common">Crown-of-thorns starfish</name>
    <dbReference type="NCBI Taxonomy" id="133434"/>
    <lineage>
        <taxon>Eukaryota</taxon>
        <taxon>Metazoa</taxon>
        <taxon>Echinodermata</taxon>
        <taxon>Eleutherozoa</taxon>
        <taxon>Asterozoa</taxon>
        <taxon>Asteroidea</taxon>
        <taxon>Valvatacea</taxon>
        <taxon>Valvatida</taxon>
        <taxon>Acanthasteridae</taxon>
        <taxon>Acanthaster</taxon>
    </lineage>
</organism>
<dbReference type="GO" id="GO:0006189">
    <property type="term" value="P:'de novo' IMP biosynthetic process"/>
    <property type="evidence" value="ECO:0007669"/>
    <property type="project" value="UniProtKB-UniPathway"/>
</dbReference>
<dbReference type="GO" id="GO:0051539">
    <property type="term" value="F:4 iron, 4 sulfur cluster binding"/>
    <property type="evidence" value="ECO:0007669"/>
    <property type="project" value="UniProtKB-KW"/>
</dbReference>
<name>A0A8B7ZWW8_ACAPL</name>
<keyword evidence="12 19" id="KW-0411">Iron-sulfur</keyword>
<comment type="cofactor">
    <cofactor evidence="19">
        <name>[4Fe-4S] cluster</name>
        <dbReference type="ChEBI" id="CHEBI:49883"/>
    </cofactor>
    <text evidence="19">Binds 1 [4Fe-4S] cluster per subunit.</text>
</comment>
<keyword evidence="7 18" id="KW-0479">Metal-binding</keyword>
<feature type="domain" description="Glutamine amidotransferase type-2" evidence="20">
    <location>
        <begin position="37"/>
        <end position="283"/>
    </location>
</feature>
<feature type="active site" description="Nucleophile" evidence="17">
    <location>
        <position position="37"/>
    </location>
</feature>
<accession>A0A8B7ZWW8</accession>
<dbReference type="PANTHER" id="PTHR11907">
    <property type="entry name" value="AMIDOPHOSPHORIBOSYLTRANSFERASE"/>
    <property type="match status" value="1"/>
</dbReference>
<feature type="binding site" evidence="18">
    <location>
        <position position="411"/>
    </location>
    <ligand>
        <name>Mg(2+)</name>
        <dbReference type="ChEBI" id="CHEBI:18420"/>
    </ligand>
</feature>
<evidence type="ECO:0000256" key="18">
    <source>
        <dbReference type="PIRSR" id="PIRSR000485-2"/>
    </source>
</evidence>
<dbReference type="SUPFAM" id="SSF53271">
    <property type="entry name" value="PRTase-like"/>
    <property type="match status" value="1"/>
</dbReference>